<dbReference type="SUPFAM" id="SSF144091">
    <property type="entry name" value="Rhomboid-like"/>
    <property type="match status" value="1"/>
</dbReference>
<feature type="transmembrane region" description="Helical" evidence="7">
    <location>
        <begin position="135"/>
        <end position="156"/>
    </location>
</feature>
<keyword evidence="3 7" id="KW-0812">Transmembrane</keyword>
<dbReference type="InterPro" id="IPR050925">
    <property type="entry name" value="Rhomboid_protease_S54"/>
</dbReference>
<feature type="transmembrane region" description="Helical" evidence="7">
    <location>
        <begin position="78"/>
        <end position="99"/>
    </location>
</feature>
<feature type="transmembrane region" description="Helical" evidence="7">
    <location>
        <begin position="20"/>
        <end position="41"/>
    </location>
</feature>
<keyword evidence="5 7" id="KW-1133">Transmembrane helix</keyword>
<comment type="subcellular location">
    <subcellularLocation>
        <location evidence="1">Membrane</location>
        <topology evidence="1">Multi-pass membrane protein</topology>
    </subcellularLocation>
</comment>
<dbReference type="GO" id="GO:0004252">
    <property type="term" value="F:serine-type endopeptidase activity"/>
    <property type="evidence" value="ECO:0007669"/>
    <property type="project" value="InterPro"/>
</dbReference>
<dbReference type="InterPro" id="IPR035952">
    <property type="entry name" value="Rhomboid-like_sf"/>
</dbReference>
<accession>A0A644WNW0</accession>
<name>A0A644WNW0_9ZZZZ</name>
<keyword evidence="6 7" id="KW-0472">Membrane</keyword>
<evidence type="ECO:0000256" key="4">
    <source>
        <dbReference type="ARBA" id="ARBA00022801"/>
    </source>
</evidence>
<evidence type="ECO:0000256" key="6">
    <source>
        <dbReference type="ARBA" id="ARBA00023136"/>
    </source>
</evidence>
<evidence type="ECO:0000313" key="10">
    <source>
        <dbReference type="EMBL" id="MPM03934.1"/>
    </source>
</evidence>
<feature type="transmembrane region" description="Helical" evidence="7">
    <location>
        <begin position="106"/>
        <end position="129"/>
    </location>
</feature>
<proteinExistence type="inferred from homology"/>
<feature type="transmembrane region" description="Helical" evidence="7">
    <location>
        <begin position="163"/>
        <end position="186"/>
    </location>
</feature>
<feature type="domain" description="DUF6576" evidence="9">
    <location>
        <begin position="251"/>
        <end position="290"/>
    </location>
</feature>
<dbReference type="InterPro" id="IPR046483">
    <property type="entry name" value="DUF6576"/>
</dbReference>
<feature type="transmembrane region" description="Helical" evidence="7">
    <location>
        <begin position="192"/>
        <end position="211"/>
    </location>
</feature>
<comment type="similarity">
    <text evidence="2">Belongs to the peptidase S54 family.</text>
</comment>
<protein>
    <submittedName>
        <fullName evidence="10">Uncharacterized protein</fullName>
    </submittedName>
</protein>
<dbReference type="PANTHER" id="PTHR43731:SF14">
    <property type="entry name" value="PRESENILIN-ASSOCIATED RHOMBOID-LIKE PROTEIN, MITOCHONDRIAL"/>
    <property type="match status" value="1"/>
</dbReference>
<evidence type="ECO:0000256" key="7">
    <source>
        <dbReference type="SAM" id="Phobius"/>
    </source>
</evidence>
<dbReference type="AlphaFoldDB" id="A0A644WNW0"/>
<organism evidence="10">
    <name type="scientific">bioreactor metagenome</name>
    <dbReference type="NCBI Taxonomy" id="1076179"/>
    <lineage>
        <taxon>unclassified sequences</taxon>
        <taxon>metagenomes</taxon>
        <taxon>ecological metagenomes</taxon>
    </lineage>
</organism>
<dbReference type="InterPro" id="IPR022764">
    <property type="entry name" value="Peptidase_S54_rhomboid_dom"/>
</dbReference>
<dbReference type="Pfam" id="PF20216">
    <property type="entry name" value="DUF6576"/>
    <property type="match status" value="1"/>
</dbReference>
<evidence type="ECO:0000256" key="3">
    <source>
        <dbReference type="ARBA" id="ARBA00022692"/>
    </source>
</evidence>
<comment type="caution">
    <text evidence="10">The sequence shown here is derived from an EMBL/GenBank/DDBJ whole genome shotgun (WGS) entry which is preliminary data.</text>
</comment>
<dbReference type="Gene3D" id="1.20.1540.10">
    <property type="entry name" value="Rhomboid-like"/>
    <property type="match status" value="1"/>
</dbReference>
<evidence type="ECO:0000256" key="2">
    <source>
        <dbReference type="ARBA" id="ARBA00009045"/>
    </source>
</evidence>
<feature type="domain" description="Peptidase S54 rhomboid" evidence="8">
    <location>
        <begin position="64"/>
        <end position="211"/>
    </location>
</feature>
<dbReference type="EMBL" id="VSSQ01000994">
    <property type="protein sequence ID" value="MPM03934.1"/>
    <property type="molecule type" value="Genomic_DNA"/>
</dbReference>
<evidence type="ECO:0000259" key="9">
    <source>
        <dbReference type="Pfam" id="PF20216"/>
    </source>
</evidence>
<dbReference type="Pfam" id="PF01694">
    <property type="entry name" value="Rhomboid"/>
    <property type="match status" value="1"/>
</dbReference>
<dbReference type="PANTHER" id="PTHR43731">
    <property type="entry name" value="RHOMBOID PROTEASE"/>
    <property type="match status" value="1"/>
</dbReference>
<gene>
    <name evidence="10" type="ORF">SDC9_50201</name>
</gene>
<evidence type="ECO:0000256" key="5">
    <source>
        <dbReference type="ARBA" id="ARBA00022989"/>
    </source>
</evidence>
<evidence type="ECO:0000259" key="8">
    <source>
        <dbReference type="Pfam" id="PF01694"/>
    </source>
</evidence>
<evidence type="ECO:0000256" key="1">
    <source>
        <dbReference type="ARBA" id="ARBA00004141"/>
    </source>
</evidence>
<dbReference type="GO" id="GO:0016020">
    <property type="term" value="C:membrane"/>
    <property type="evidence" value="ECO:0007669"/>
    <property type="project" value="UniProtKB-SubCell"/>
</dbReference>
<keyword evidence="4" id="KW-0378">Hydrolase</keyword>
<sequence>MNLIENLKQTYRQGNAVTKLIYLNVALYLMLQIFLIVMKLFTLQGDFIFPFLALPSNFSTLLFKPWTLVTYMFLHKDFFHILFNMFALYWFGKLFLMFFTEKQLFGLYFFGGLVAGLTYIIAYNVFPLFSQMADISILMGASGSIMAIIVATAFQAPNMEMRFLLIGTVKLKYIAIAAVLISFFGITSSNAGGELAHLGGALYGYFFIVSLRRGKDHTKSFNKLMDKLSNLFKTRKLKVKHTAASGKKMSDAEYNMTKAKNMEEIDRILDKIKTSGYGSLTSEEKRKLFEQGKG</sequence>
<reference evidence="10" key="1">
    <citation type="submission" date="2019-08" db="EMBL/GenBank/DDBJ databases">
        <authorList>
            <person name="Kucharzyk K."/>
            <person name="Murdoch R.W."/>
            <person name="Higgins S."/>
            <person name="Loffler F."/>
        </authorList>
    </citation>
    <scope>NUCLEOTIDE SEQUENCE</scope>
</reference>